<organism evidence="3 4">
    <name type="scientific">Desulfovibrio piger</name>
    <dbReference type="NCBI Taxonomy" id="901"/>
    <lineage>
        <taxon>Bacteria</taxon>
        <taxon>Pseudomonadati</taxon>
        <taxon>Thermodesulfobacteriota</taxon>
        <taxon>Desulfovibrionia</taxon>
        <taxon>Desulfovibrionales</taxon>
        <taxon>Desulfovibrionaceae</taxon>
        <taxon>Desulfovibrio</taxon>
    </lineage>
</organism>
<dbReference type="EMBL" id="JABAFY010000061">
    <property type="protein sequence ID" value="NME53061.1"/>
    <property type="molecule type" value="Genomic_DNA"/>
</dbReference>
<accession>A0A848C9R1</accession>
<sequence>MAGNNFKESLKSQFRDAFGEQPRHLATRPAPEVSRPGEEEPHRDMAKGLGEDPTEVKPTPSETMSGTAPRAEAVYTASPKAEGHASEILAVHPKEPEGGSCEKRVAEHRCDIEDFLRASPEEQLCYSLGEQMTAILKHLLSMPKPWINLTNAMIINESGTRVPTESVRTLFRILQDKGFILSRRRADIGTYRGVAYVLNPKLCEIFCSMHGIGMPEWIFDKAPAIGQGKATARKAGRSRTSDAKYEELARQNEELRRQLALLQEHLARLTENNAW</sequence>
<proteinExistence type="predicted"/>
<feature type="region of interest" description="Disordered" evidence="2">
    <location>
        <begin position="1"/>
        <end position="69"/>
    </location>
</feature>
<protein>
    <submittedName>
        <fullName evidence="3">Uncharacterized protein</fullName>
    </submittedName>
</protein>
<evidence type="ECO:0000256" key="1">
    <source>
        <dbReference type="SAM" id="Coils"/>
    </source>
</evidence>
<name>A0A848C9R1_9BACT</name>
<evidence type="ECO:0000313" key="3">
    <source>
        <dbReference type="EMBL" id="NME53061.1"/>
    </source>
</evidence>
<dbReference type="AlphaFoldDB" id="A0A848C9R1"/>
<feature type="compositionally biased region" description="Basic and acidic residues" evidence="2">
    <location>
        <begin position="8"/>
        <end position="23"/>
    </location>
</feature>
<feature type="compositionally biased region" description="Basic and acidic residues" evidence="2">
    <location>
        <begin position="35"/>
        <end position="50"/>
    </location>
</feature>
<evidence type="ECO:0000256" key="2">
    <source>
        <dbReference type="SAM" id="MobiDB-lite"/>
    </source>
</evidence>
<feature type="coiled-coil region" evidence="1">
    <location>
        <begin position="238"/>
        <end position="272"/>
    </location>
</feature>
<dbReference type="Proteomes" id="UP000522333">
    <property type="component" value="Unassembled WGS sequence"/>
</dbReference>
<keyword evidence="1" id="KW-0175">Coiled coil</keyword>
<dbReference type="RefSeq" id="WP_168936358.1">
    <property type="nucleotide sequence ID" value="NZ_JABAFY010000061.1"/>
</dbReference>
<gene>
    <name evidence="3" type="ORF">HF854_11185</name>
</gene>
<evidence type="ECO:0000313" key="4">
    <source>
        <dbReference type="Proteomes" id="UP000522333"/>
    </source>
</evidence>
<comment type="caution">
    <text evidence="3">The sequence shown here is derived from an EMBL/GenBank/DDBJ whole genome shotgun (WGS) entry which is preliminary data.</text>
</comment>
<reference evidence="3 4" key="1">
    <citation type="submission" date="2020-04" db="EMBL/GenBank/DDBJ databases">
        <authorList>
            <person name="Hitch T.C.A."/>
            <person name="Wylensek D."/>
            <person name="Clavel T."/>
        </authorList>
    </citation>
    <scope>NUCLEOTIDE SEQUENCE [LARGE SCALE GENOMIC DNA]</scope>
    <source>
        <strain evidence="3 4">PG-251-APC-1</strain>
    </source>
</reference>